<proteinExistence type="inferred from homology"/>
<evidence type="ECO:0000256" key="4">
    <source>
        <dbReference type="ARBA" id="ARBA00022989"/>
    </source>
</evidence>
<keyword evidence="4 6" id="KW-1133">Transmembrane helix</keyword>
<organism evidence="7 9">
    <name type="scientific">Hydra vulgaris</name>
    <name type="common">Hydra</name>
    <name type="synonym">Hydra attenuata</name>
    <dbReference type="NCBI Taxonomy" id="6087"/>
    <lineage>
        <taxon>Eukaryota</taxon>
        <taxon>Metazoa</taxon>
        <taxon>Cnidaria</taxon>
        <taxon>Hydrozoa</taxon>
        <taxon>Hydroidolina</taxon>
        <taxon>Anthoathecata</taxon>
        <taxon>Aplanulata</taxon>
        <taxon>Hydridae</taxon>
        <taxon>Hydra</taxon>
    </lineage>
</organism>
<reference evidence="8 9" key="1">
    <citation type="submission" date="2025-05" db="UniProtKB">
        <authorList>
            <consortium name="RefSeq"/>
        </authorList>
    </citation>
    <scope>IDENTIFICATION</scope>
</reference>
<dbReference type="Pfam" id="PF04505">
    <property type="entry name" value="CD225"/>
    <property type="match status" value="1"/>
</dbReference>
<keyword evidence="5 6" id="KW-0472">Membrane</keyword>
<evidence type="ECO:0000256" key="5">
    <source>
        <dbReference type="ARBA" id="ARBA00023136"/>
    </source>
</evidence>
<dbReference type="RefSeq" id="XP_065659317.1">
    <property type="nucleotide sequence ID" value="XM_065803245.1"/>
</dbReference>
<evidence type="ECO:0000313" key="9">
    <source>
        <dbReference type="RefSeq" id="XP_065659317.1"/>
    </source>
</evidence>
<protein>
    <submittedName>
        <fullName evidence="8 9">Proline rich transmembrane protein 1B-like isoform X1</fullName>
    </submittedName>
</protein>
<feature type="transmembrane region" description="Helical" evidence="6">
    <location>
        <begin position="120"/>
        <end position="142"/>
    </location>
</feature>
<keyword evidence="7" id="KW-1185">Reference proteome</keyword>
<evidence type="ECO:0000256" key="3">
    <source>
        <dbReference type="ARBA" id="ARBA00022692"/>
    </source>
</evidence>
<feature type="transmembrane region" description="Helical" evidence="6">
    <location>
        <begin position="71"/>
        <end position="90"/>
    </location>
</feature>
<dbReference type="PANTHER" id="PTHR14948">
    <property type="entry name" value="NG5"/>
    <property type="match status" value="1"/>
</dbReference>
<dbReference type="RefSeq" id="XP_065659316.1">
    <property type="nucleotide sequence ID" value="XM_065803244.1"/>
</dbReference>
<comment type="subcellular location">
    <subcellularLocation>
        <location evidence="1">Membrane</location>
    </subcellularLocation>
</comment>
<dbReference type="PANTHER" id="PTHR14948:SF25">
    <property type="entry name" value="DUF4190 DOMAIN-CONTAINING PROTEIN"/>
    <property type="match status" value="1"/>
</dbReference>
<dbReference type="InterPro" id="IPR051423">
    <property type="entry name" value="CD225/Dispanin"/>
</dbReference>
<keyword evidence="3 6" id="KW-0812">Transmembrane</keyword>
<accession>A0ABM4CCB1</accession>
<evidence type="ECO:0000313" key="8">
    <source>
        <dbReference type="RefSeq" id="XP_065659316.1"/>
    </source>
</evidence>
<evidence type="ECO:0000256" key="2">
    <source>
        <dbReference type="ARBA" id="ARBA00006843"/>
    </source>
</evidence>
<evidence type="ECO:0000256" key="6">
    <source>
        <dbReference type="SAM" id="Phobius"/>
    </source>
</evidence>
<evidence type="ECO:0000313" key="7">
    <source>
        <dbReference type="Proteomes" id="UP001652625"/>
    </source>
</evidence>
<gene>
    <name evidence="8 9" type="primary">LOC136083680</name>
</gene>
<sequence>MEKEQLPPYTAYPQNINYQPFVNPDSSNIQTIDRNVNYFVPNHATFVTIQQPEFVNQHLIYTGPLPESHTLLAWLTCIFCCCPLGLASIIKSNEVTQALGRGDVQTARIASESAKKFGHASLGCGIFINFLVLVILIIWFTVVVPSWRY</sequence>
<dbReference type="Proteomes" id="UP001652625">
    <property type="component" value="Chromosome 08"/>
</dbReference>
<comment type="similarity">
    <text evidence="2">Belongs to the CD225/Dispanin family.</text>
</comment>
<dbReference type="InterPro" id="IPR007593">
    <property type="entry name" value="CD225/Dispanin_fam"/>
</dbReference>
<dbReference type="GeneID" id="136083680"/>
<evidence type="ECO:0000256" key="1">
    <source>
        <dbReference type="ARBA" id="ARBA00004370"/>
    </source>
</evidence>
<name>A0ABM4CCB1_HYDVU</name>